<dbReference type="Gene3D" id="3.40.47.10">
    <property type="match status" value="2"/>
</dbReference>
<dbReference type="PROSITE" id="PS00606">
    <property type="entry name" value="KS3_1"/>
    <property type="match status" value="1"/>
</dbReference>
<dbReference type="Pfam" id="PF00109">
    <property type="entry name" value="ketoacyl-synt"/>
    <property type="match status" value="1"/>
</dbReference>
<reference evidence="5 6" key="1">
    <citation type="journal article" date="2024" name="Nat. Commun.">
        <title>Phylogenomics reveals the evolutionary origins of lichenization in chlorophyte algae.</title>
        <authorList>
            <person name="Puginier C."/>
            <person name="Libourel C."/>
            <person name="Otte J."/>
            <person name="Skaloud P."/>
            <person name="Haon M."/>
            <person name="Grisel S."/>
            <person name="Petersen M."/>
            <person name="Berrin J.G."/>
            <person name="Delaux P.M."/>
            <person name="Dal Grande F."/>
            <person name="Keller J."/>
        </authorList>
    </citation>
    <scope>NUCLEOTIDE SEQUENCE [LARGE SCALE GENOMIC DNA]</scope>
    <source>
        <strain evidence="5 6">SAG 2043</strain>
    </source>
</reference>
<keyword evidence="1" id="KW-0596">Phosphopantetheine</keyword>
<dbReference type="GO" id="GO:0004315">
    <property type="term" value="F:3-oxoacyl-[acyl-carrier-protein] synthase activity"/>
    <property type="evidence" value="ECO:0007669"/>
    <property type="project" value="InterPro"/>
</dbReference>
<keyword evidence="2" id="KW-0597">Phosphoprotein</keyword>
<feature type="domain" description="Ketosynthase family 3 (KS3)" evidence="4">
    <location>
        <begin position="1"/>
        <end position="327"/>
    </location>
</feature>
<sequence length="362" mass="37866">MQDLLTPIPGDRWDPEAQLTQDLPARFGSFLADIFLFDSSAFAVSNTEAVLLDPQQRMLLELTQEVMTADTAQQQLPTEQQGMRAATSIGVFVGISTPDYADLAKAHSGISVYSATGSALSVAAGRLSYTFGFKGPSVSVDTACSSSLVGMHMALASMQKGDCPSATASGIKLVLTPYTSAMFNRAGMLSIDGRCKTLDASANGYTRGEAGDAIRSALHSACIEPQAVGALQMHGTGTPLGDPIEFGAATAVLLTKPQGPPTRFPLVFGSGKSSLGHTEPAAGLVGIVHAVHALRHHAALPILHLTQVNAYINPGHNPATFEVALNHPAMAYFDNHCVQGSVVFPGAGYLETAQQWCVVTIA</sequence>
<evidence type="ECO:0000256" key="2">
    <source>
        <dbReference type="ARBA" id="ARBA00022553"/>
    </source>
</evidence>
<dbReference type="InterPro" id="IPR018201">
    <property type="entry name" value="Ketoacyl_synth_AS"/>
</dbReference>
<dbReference type="InterPro" id="IPR050091">
    <property type="entry name" value="PKS_NRPS_Biosynth_Enz"/>
</dbReference>
<dbReference type="SUPFAM" id="SSF53901">
    <property type="entry name" value="Thiolase-like"/>
    <property type="match status" value="2"/>
</dbReference>
<dbReference type="PANTHER" id="PTHR43775:SF37">
    <property type="entry name" value="SI:DKEY-61P9.11"/>
    <property type="match status" value="1"/>
</dbReference>
<evidence type="ECO:0000259" key="4">
    <source>
        <dbReference type="PROSITE" id="PS52004"/>
    </source>
</evidence>
<proteinExistence type="predicted"/>
<name>A0AAW1Q5Z6_9CHLO</name>
<dbReference type="PROSITE" id="PS52004">
    <property type="entry name" value="KS3_2"/>
    <property type="match status" value="1"/>
</dbReference>
<keyword evidence="3" id="KW-0808">Transferase</keyword>
<keyword evidence="6" id="KW-1185">Reference proteome</keyword>
<dbReference type="SMART" id="SM00825">
    <property type="entry name" value="PKS_KS"/>
    <property type="match status" value="1"/>
</dbReference>
<dbReference type="AlphaFoldDB" id="A0AAW1Q5Z6"/>
<evidence type="ECO:0000313" key="6">
    <source>
        <dbReference type="Proteomes" id="UP001489004"/>
    </source>
</evidence>
<comment type="caution">
    <text evidence="5">The sequence shown here is derived from an EMBL/GenBank/DDBJ whole genome shotgun (WGS) entry which is preliminary data.</text>
</comment>
<dbReference type="InterPro" id="IPR014030">
    <property type="entry name" value="Ketoacyl_synth_N"/>
</dbReference>
<accession>A0AAW1Q5Z6</accession>
<dbReference type="Proteomes" id="UP001489004">
    <property type="component" value="Unassembled WGS sequence"/>
</dbReference>
<dbReference type="PANTHER" id="PTHR43775">
    <property type="entry name" value="FATTY ACID SYNTHASE"/>
    <property type="match status" value="1"/>
</dbReference>
<dbReference type="InterPro" id="IPR020841">
    <property type="entry name" value="PKS_Beta-ketoAc_synthase_dom"/>
</dbReference>
<evidence type="ECO:0000256" key="3">
    <source>
        <dbReference type="ARBA" id="ARBA00022679"/>
    </source>
</evidence>
<protein>
    <recommendedName>
        <fullName evidence="4">Ketosynthase family 3 (KS3) domain-containing protein</fullName>
    </recommendedName>
</protein>
<gene>
    <name evidence="5" type="ORF">WJX72_009061</name>
</gene>
<dbReference type="GO" id="GO:0006633">
    <property type="term" value="P:fatty acid biosynthetic process"/>
    <property type="evidence" value="ECO:0007669"/>
    <property type="project" value="InterPro"/>
</dbReference>
<dbReference type="EMBL" id="JALJOR010000006">
    <property type="protein sequence ID" value="KAK9815757.1"/>
    <property type="molecule type" value="Genomic_DNA"/>
</dbReference>
<dbReference type="GO" id="GO:0004312">
    <property type="term" value="F:fatty acid synthase activity"/>
    <property type="evidence" value="ECO:0007669"/>
    <property type="project" value="TreeGrafter"/>
</dbReference>
<evidence type="ECO:0000313" key="5">
    <source>
        <dbReference type="EMBL" id="KAK9815757.1"/>
    </source>
</evidence>
<dbReference type="InterPro" id="IPR016039">
    <property type="entry name" value="Thiolase-like"/>
</dbReference>
<dbReference type="CDD" id="cd00833">
    <property type="entry name" value="PKS"/>
    <property type="match status" value="1"/>
</dbReference>
<evidence type="ECO:0000256" key="1">
    <source>
        <dbReference type="ARBA" id="ARBA00022450"/>
    </source>
</evidence>
<organism evidence="5 6">
    <name type="scientific">[Myrmecia] bisecta</name>
    <dbReference type="NCBI Taxonomy" id="41462"/>
    <lineage>
        <taxon>Eukaryota</taxon>
        <taxon>Viridiplantae</taxon>
        <taxon>Chlorophyta</taxon>
        <taxon>core chlorophytes</taxon>
        <taxon>Trebouxiophyceae</taxon>
        <taxon>Trebouxiales</taxon>
        <taxon>Trebouxiaceae</taxon>
        <taxon>Myrmecia</taxon>
    </lineage>
</organism>